<keyword evidence="1" id="KW-0472">Membrane</keyword>
<evidence type="ECO:0000313" key="3">
    <source>
        <dbReference type="Proteomes" id="UP000001351"/>
    </source>
</evidence>
<keyword evidence="3" id="KW-1185">Reference proteome</keyword>
<dbReference type="EMBL" id="CP002271">
    <property type="protein sequence ID" value="ADO68726.1"/>
    <property type="molecule type" value="Genomic_DNA"/>
</dbReference>
<protein>
    <recommendedName>
        <fullName evidence="4">Lipoprotein</fullName>
    </recommendedName>
</protein>
<organism evidence="2 3">
    <name type="scientific">Stigmatella aurantiaca (strain DW4/3-1)</name>
    <dbReference type="NCBI Taxonomy" id="378806"/>
    <lineage>
        <taxon>Bacteria</taxon>
        <taxon>Pseudomonadati</taxon>
        <taxon>Myxococcota</taxon>
        <taxon>Myxococcia</taxon>
        <taxon>Myxococcales</taxon>
        <taxon>Cystobacterineae</taxon>
        <taxon>Archangiaceae</taxon>
        <taxon>Stigmatella</taxon>
    </lineage>
</organism>
<dbReference type="AlphaFoldDB" id="E3FC03"/>
<evidence type="ECO:0000256" key="1">
    <source>
        <dbReference type="SAM" id="Phobius"/>
    </source>
</evidence>
<dbReference type="HOGENOM" id="CLU_113323_0_0_7"/>
<reference evidence="2 3" key="1">
    <citation type="journal article" date="2011" name="Mol. Biol. Evol.">
        <title>Comparative genomic analysis of fruiting body formation in Myxococcales.</title>
        <authorList>
            <person name="Huntley S."/>
            <person name="Hamann N."/>
            <person name="Wegener-Feldbrugge S."/>
            <person name="Treuner-Lange A."/>
            <person name="Kube M."/>
            <person name="Reinhardt R."/>
            <person name="Klages S."/>
            <person name="Muller R."/>
            <person name="Ronning C.M."/>
            <person name="Nierman W.C."/>
            <person name="Sogaard-Andersen L."/>
        </authorList>
    </citation>
    <scope>NUCLEOTIDE SEQUENCE [LARGE SCALE GENOMIC DNA]</scope>
    <source>
        <strain evidence="2 3">DW4/3-1</strain>
    </source>
</reference>
<gene>
    <name evidence="2" type="ordered locus">STAUR_0922</name>
</gene>
<accession>E3FC03</accession>
<feature type="transmembrane region" description="Helical" evidence="1">
    <location>
        <begin position="163"/>
        <end position="196"/>
    </location>
</feature>
<evidence type="ECO:0008006" key="4">
    <source>
        <dbReference type="Google" id="ProtNLM"/>
    </source>
</evidence>
<keyword evidence="1" id="KW-1133">Transmembrane helix</keyword>
<dbReference type="eggNOG" id="ENOG5031D8V">
    <property type="taxonomic scope" value="Bacteria"/>
</dbReference>
<sequence>MKAASFLHRLTVWSFSLVLSSCGATHYSAPRPSNAQELPRFALIIHDTSDAQASHSWESVSNIDLSQHLHQLIGGDVQRHIIRASCARNCEDEFDACVKTCVKSLRGPNWSHANQGSKAAICRGRCFPTYTDCCRQREQAKALKFPVVDQAVDWLKSHREEILVGTVVVIAGVAFVVVVAGSGGAALILVPAVLLISSDISSESTLAAIEP</sequence>
<dbReference type="PROSITE" id="PS51257">
    <property type="entry name" value="PROKAR_LIPOPROTEIN"/>
    <property type="match status" value="1"/>
</dbReference>
<proteinExistence type="predicted"/>
<evidence type="ECO:0000313" key="2">
    <source>
        <dbReference type="EMBL" id="ADO68726.1"/>
    </source>
</evidence>
<dbReference type="Proteomes" id="UP000001351">
    <property type="component" value="Chromosome"/>
</dbReference>
<dbReference type="KEGG" id="sur:STAUR_0922"/>
<keyword evidence="1" id="KW-0812">Transmembrane</keyword>
<name>E3FC03_STIAD</name>